<gene>
    <name evidence="3" type="primary">20340471</name>
    <name evidence="2" type="ORF">GGTG_00013</name>
</gene>
<reference evidence="2" key="3">
    <citation type="submission" date="2010-09" db="EMBL/GenBank/DDBJ databases">
        <title>Annotation of Gaeumannomyces graminis var. tritici R3-111a-1.</title>
        <authorList>
            <consortium name="The Broad Institute Genome Sequencing Platform"/>
            <person name="Ma L.-J."/>
            <person name="Dead R."/>
            <person name="Young S.K."/>
            <person name="Zeng Q."/>
            <person name="Gargeya S."/>
            <person name="Fitzgerald M."/>
            <person name="Haas B."/>
            <person name="Abouelleil A."/>
            <person name="Alvarado L."/>
            <person name="Arachchi H.M."/>
            <person name="Berlin A."/>
            <person name="Brown A."/>
            <person name="Chapman S.B."/>
            <person name="Chen Z."/>
            <person name="Dunbar C."/>
            <person name="Freedman E."/>
            <person name="Gearin G."/>
            <person name="Gellesch M."/>
            <person name="Goldberg J."/>
            <person name="Griggs A."/>
            <person name="Gujja S."/>
            <person name="Heiman D."/>
            <person name="Howarth C."/>
            <person name="Larson L."/>
            <person name="Lui A."/>
            <person name="MacDonald P.J.P."/>
            <person name="Mehta T."/>
            <person name="Montmayeur A."/>
            <person name="Murphy C."/>
            <person name="Neiman D."/>
            <person name="Pearson M."/>
            <person name="Priest M."/>
            <person name="Roberts A."/>
            <person name="Saif S."/>
            <person name="Shea T."/>
            <person name="Shenoy N."/>
            <person name="Sisk P."/>
            <person name="Stolte C."/>
            <person name="Sykes S."/>
            <person name="Yandava C."/>
            <person name="Wortman J."/>
            <person name="Nusbaum C."/>
            <person name="Birren B."/>
        </authorList>
    </citation>
    <scope>NUCLEOTIDE SEQUENCE</scope>
    <source>
        <strain evidence="2">R3-111a-1</strain>
    </source>
</reference>
<evidence type="ECO:0000313" key="4">
    <source>
        <dbReference type="Proteomes" id="UP000006039"/>
    </source>
</evidence>
<dbReference type="GeneID" id="20340471"/>
<dbReference type="VEuPathDB" id="FungiDB:GGTG_00013"/>
<reference evidence="4" key="1">
    <citation type="submission" date="2010-07" db="EMBL/GenBank/DDBJ databases">
        <title>The genome sequence of Gaeumannomyces graminis var. tritici strain R3-111a-1.</title>
        <authorList>
            <consortium name="The Broad Institute Genome Sequencing Platform"/>
            <person name="Ma L.-J."/>
            <person name="Dead R."/>
            <person name="Young S."/>
            <person name="Zeng Q."/>
            <person name="Koehrsen M."/>
            <person name="Alvarado L."/>
            <person name="Berlin A."/>
            <person name="Chapman S.B."/>
            <person name="Chen Z."/>
            <person name="Freedman E."/>
            <person name="Gellesch M."/>
            <person name="Goldberg J."/>
            <person name="Griggs A."/>
            <person name="Gujja S."/>
            <person name="Heilman E.R."/>
            <person name="Heiman D."/>
            <person name="Hepburn T."/>
            <person name="Howarth C."/>
            <person name="Jen D."/>
            <person name="Larson L."/>
            <person name="Mehta T."/>
            <person name="Neiman D."/>
            <person name="Pearson M."/>
            <person name="Roberts A."/>
            <person name="Saif S."/>
            <person name="Shea T."/>
            <person name="Shenoy N."/>
            <person name="Sisk P."/>
            <person name="Stolte C."/>
            <person name="Sykes S."/>
            <person name="Walk T."/>
            <person name="White J."/>
            <person name="Yandava C."/>
            <person name="Haas B."/>
            <person name="Nusbaum C."/>
            <person name="Birren B."/>
        </authorList>
    </citation>
    <scope>NUCLEOTIDE SEQUENCE [LARGE SCALE GENOMIC DNA]</scope>
    <source>
        <strain evidence="4">R3-111a-1</strain>
    </source>
</reference>
<dbReference type="EMBL" id="GL385395">
    <property type="protein sequence ID" value="EJT80007.1"/>
    <property type="molecule type" value="Genomic_DNA"/>
</dbReference>
<sequence length="113" mass="12614">MLRNIAPPSHASLKHQGVRNITLPTTIGTATTQNVPADDMASERSLPINELCNGPYSTPIPPRKKTPPKKLYTRSPIPFKLRLHRREQGQCCIRTEKVIKMHGSSRSKLGFSD</sequence>
<reference evidence="3" key="4">
    <citation type="journal article" date="2015" name="G3 (Bethesda)">
        <title>Genome sequences of three phytopathogenic species of the Magnaporthaceae family of fungi.</title>
        <authorList>
            <person name="Okagaki L.H."/>
            <person name="Nunes C.C."/>
            <person name="Sailsbery J."/>
            <person name="Clay B."/>
            <person name="Brown D."/>
            <person name="John T."/>
            <person name="Oh Y."/>
            <person name="Young N."/>
            <person name="Fitzgerald M."/>
            <person name="Haas B.J."/>
            <person name="Zeng Q."/>
            <person name="Young S."/>
            <person name="Adiconis X."/>
            <person name="Fan L."/>
            <person name="Levin J.Z."/>
            <person name="Mitchell T.K."/>
            <person name="Okubara P.A."/>
            <person name="Farman M.L."/>
            <person name="Kohn L.M."/>
            <person name="Birren B."/>
            <person name="Ma L.-J."/>
            <person name="Dean R.A."/>
        </authorList>
    </citation>
    <scope>NUCLEOTIDE SEQUENCE</scope>
    <source>
        <strain evidence="3">R3-111a-1</strain>
    </source>
</reference>
<organism evidence="2">
    <name type="scientific">Gaeumannomyces tritici (strain R3-111a-1)</name>
    <name type="common">Wheat and barley take-all root rot fungus</name>
    <name type="synonym">Gaeumannomyces graminis var. tritici</name>
    <dbReference type="NCBI Taxonomy" id="644352"/>
    <lineage>
        <taxon>Eukaryota</taxon>
        <taxon>Fungi</taxon>
        <taxon>Dikarya</taxon>
        <taxon>Ascomycota</taxon>
        <taxon>Pezizomycotina</taxon>
        <taxon>Sordariomycetes</taxon>
        <taxon>Sordariomycetidae</taxon>
        <taxon>Magnaporthales</taxon>
        <taxon>Magnaporthaceae</taxon>
        <taxon>Gaeumannomyces</taxon>
    </lineage>
</organism>
<dbReference type="AlphaFoldDB" id="J3NFG7"/>
<evidence type="ECO:0000313" key="2">
    <source>
        <dbReference type="EMBL" id="EJT80007.1"/>
    </source>
</evidence>
<accession>J3NFG7</accession>
<dbReference type="RefSeq" id="XP_009216016.1">
    <property type="nucleotide sequence ID" value="XM_009217752.1"/>
</dbReference>
<dbReference type="HOGENOM" id="CLU_2133659_0_0_1"/>
<protein>
    <submittedName>
        <fullName evidence="2 3">Uncharacterized protein</fullName>
    </submittedName>
</protein>
<dbReference type="Proteomes" id="UP000006039">
    <property type="component" value="Unassembled WGS sequence"/>
</dbReference>
<reference evidence="2" key="2">
    <citation type="submission" date="2010-07" db="EMBL/GenBank/DDBJ databases">
        <authorList>
            <consortium name="The Broad Institute Genome Sequencing Platform"/>
            <consortium name="Broad Institute Genome Sequencing Center for Infectious Disease"/>
            <person name="Ma L.-J."/>
            <person name="Dead R."/>
            <person name="Young S."/>
            <person name="Zeng Q."/>
            <person name="Koehrsen M."/>
            <person name="Alvarado L."/>
            <person name="Berlin A."/>
            <person name="Chapman S.B."/>
            <person name="Chen Z."/>
            <person name="Freedman E."/>
            <person name="Gellesch M."/>
            <person name="Goldberg J."/>
            <person name="Griggs A."/>
            <person name="Gujja S."/>
            <person name="Heilman E.R."/>
            <person name="Heiman D."/>
            <person name="Hepburn T."/>
            <person name="Howarth C."/>
            <person name="Jen D."/>
            <person name="Larson L."/>
            <person name="Mehta T."/>
            <person name="Neiman D."/>
            <person name="Pearson M."/>
            <person name="Roberts A."/>
            <person name="Saif S."/>
            <person name="Shea T."/>
            <person name="Shenoy N."/>
            <person name="Sisk P."/>
            <person name="Stolte C."/>
            <person name="Sykes S."/>
            <person name="Walk T."/>
            <person name="White J."/>
            <person name="Yandava C."/>
            <person name="Haas B."/>
            <person name="Nusbaum C."/>
            <person name="Birren B."/>
        </authorList>
    </citation>
    <scope>NUCLEOTIDE SEQUENCE</scope>
    <source>
        <strain evidence="2">R3-111a-1</strain>
    </source>
</reference>
<evidence type="ECO:0000313" key="3">
    <source>
        <dbReference type="EnsemblFungi" id="EJT80007"/>
    </source>
</evidence>
<evidence type="ECO:0000256" key="1">
    <source>
        <dbReference type="SAM" id="MobiDB-lite"/>
    </source>
</evidence>
<proteinExistence type="predicted"/>
<name>J3NFG7_GAET3</name>
<feature type="region of interest" description="Disordered" evidence="1">
    <location>
        <begin position="52"/>
        <end position="73"/>
    </location>
</feature>
<feature type="compositionally biased region" description="Basic residues" evidence="1">
    <location>
        <begin position="62"/>
        <end position="72"/>
    </location>
</feature>
<dbReference type="EnsemblFungi" id="EJT80007">
    <property type="protein sequence ID" value="EJT80007"/>
    <property type="gene ID" value="GGTG_00013"/>
</dbReference>
<keyword evidence="4" id="KW-1185">Reference proteome</keyword>
<reference evidence="3" key="5">
    <citation type="submission" date="2018-04" db="UniProtKB">
        <authorList>
            <consortium name="EnsemblFungi"/>
        </authorList>
    </citation>
    <scope>IDENTIFICATION</scope>
    <source>
        <strain evidence="3">R3-111a-1</strain>
    </source>
</reference>